<keyword evidence="1" id="KW-0378">Hydrolase</keyword>
<dbReference type="InterPro" id="IPR003595">
    <property type="entry name" value="Tyr_Pase_cat"/>
</dbReference>
<evidence type="ECO:0000313" key="4">
    <source>
        <dbReference type="EMBL" id="MFD1194802.1"/>
    </source>
</evidence>
<dbReference type="RefSeq" id="WP_380790746.1">
    <property type="nucleotide sequence ID" value="NZ_JBHTKR010000003.1"/>
</dbReference>
<dbReference type="InterPro" id="IPR016130">
    <property type="entry name" value="Tyr_Pase_AS"/>
</dbReference>
<keyword evidence="5" id="KW-1185">Reference proteome</keyword>
<accession>A0ABW3TFJ8</accession>
<dbReference type="PROSITE" id="PS00383">
    <property type="entry name" value="TYR_PHOSPHATASE_1"/>
    <property type="match status" value="1"/>
</dbReference>
<dbReference type="SMART" id="SM00195">
    <property type="entry name" value="DSPc"/>
    <property type="match status" value="1"/>
</dbReference>
<dbReference type="Proteomes" id="UP001597151">
    <property type="component" value="Unassembled WGS sequence"/>
</dbReference>
<dbReference type="InterPro" id="IPR020422">
    <property type="entry name" value="TYR_PHOSPHATASE_DUAL_dom"/>
</dbReference>
<comment type="caution">
    <text evidence="4">The sequence shown here is derived from an EMBL/GenBank/DDBJ whole genome shotgun (WGS) entry which is preliminary data.</text>
</comment>
<reference evidence="5" key="1">
    <citation type="journal article" date="2019" name="Int. J. Syst. Evol. Microbiol.">
        <title>The Global Catalogue of Microorganisms (GCM) 10K type strain sequencing project: providing services to taxonomists for standard genome sequencing and annotation.</title>
        <authorList>
            <consortium name="The Broad Institute Genomics Platform"/>
            <consortium name="The Broad Institute Genome Sequencing Center for Infectious Disease"/>
            <person name="Wu L."/>
            <person name="Ma J."/>
        </authorList>
    </citation>
    <scope>NUCLEOTIDE SEQUENCE [LARGE SCALE GENOMIC DNA]</scope>
    <source>
        <strain evidence="5">CCUG 55328</strain>
    </source>
</reference>
<dbReference type="PANTHER" id="PTHR23339">
    <property type="entry name" value="TYROSINE SPECIFIC PROTEIN PHOSPHATASE AND DUAL SPECIFICITY PROTEIN PHOSPHATASE"/>
    <property type="match status" value="1"/>
</dbReference>
<protein>
    <submittedName>
        <fullName evidence="4">Dual specificity protein phosphatase family protein</fullName>
    </submittedName>
</protein>
<feature type="domain" description="Tyrosine specific protein phosphatases" evidence="3">
    <location>
        <begin position="88"/>
        <end position="155"/>
    </location>
</feature>
<evidence type="ECO:0000256" key="2">
    <source>
        <dbReference type="ARBA" id="ARBA00022912"/>
    </source>
</evidence>
<evidence type="ECO:0000256" key="1">
    <source>
        <dbReference type="ARBA" id="ARBA00022801"/>
    </source>
</evidence>
<sequence length="166" mass="17983">MSDLVIHALPVSGGILAIAPLPGRLGDHAGDMEHLRAWRPAIVLSLTTRIEMIENGSEHLGQMMQESGARWVHLPIADYGVPDDATAARWPAVSEQILSALSGGGRVLVHCKGGCGRSGMIALRLMIEAGETPGHALDRLRGIRPCAIETEDQMRWAMAARRKLRR</sequence>
<dbReference type="InterPro" id="IPR000387">
    <property type="entry name" value="Tyr_Pase_dom"/>
</dbReference>
<proteinExistence type="predicted"/>
<dbReference type="EMBL" id="JBHTKR010000003">
    <property type="protein sequence ID" value="MFD1194802.1"/>
    <property type="molecule type" value="Genomic_DNA"/>
</dbReference>
<dbReference type="SMART" id="SM00404">
    <property type="entry name" value="PTPc_motif"/>
    <property type="match status" value="1"/>
</dbReference>
<evidence type="ECO:0000313" key="5">
    <source>
        <dbReference type="Proteomes" id="UP001597151"/>
    </source>
</evidence>
<evidence type="ECO:0000259" key="3">
    <source>
        <dbReference type="PROSITE" id="PS50056"/>
    </source>
</evidence>
<name>A0ABW3TFJ8_9RHOB</name>
<dbReference type="SUPFAM" id="SSF52799">
    <property type="entry name" value="(Phosphotyrosine protein) phosphatases II"/>
    <property type="match status" value="1"/>
</dbReference>
<dbReference type="Gene3D" id="3.90.190.10">
    <property type="entry name" value="Protein tyrosine phosphatase superfamily"/>
    <property type="match status" value="1"/>
</dbReference>
<organism evidence="4 5">
    <name type="scientific">Seohaeicola saemankumensis</name>
    <dbReference type="NCBI Taxonomy" id="481181"/>
    <lineage>
        <taxon>Bacteria</taxon>
        <taxon>Pseudomonadati</taxon>
        <taxon>Pseudomonadota</taxon>
        <taxon>Alphaproteobacteria</taxon>
        <taxon>Rhodobacterales</taxon>
        <taxon>Roseobacteraceae</taxon>
        <taxon>Seohaeicola</taxon>
    </lineage>
</organism>
<gene>
    <name evidence="4" type="ORF">ACFQ3C_08985</name>
</gene>
<dbReference type="Pfam" id="PF00782">
    <property type="entry name" value="DSPc"/>
    <property type="match status" value="1"/>
</dbReference>
<dbReference type="InterPro" id="IPR000340">
    <property type="entry name" value="Dual-sp_phosphatase_cat-dom"/>
</dbReference>
<keyword evidence="2" id="KW-0904">Protein phosphatase</keyword>
<dbReference type="InterPro" id="IPR029021">
    <property type="entry name" value="Prot-tyrosine_phosphatase-like"/>
</dbReference>
<dbReference type="PROSITE" id="PS50056">
    <property type="entry name" value="TYR_PHOSPHATASE_2"/>
    <property type="match status" value="1"/>
</dbReference>
<dbReference type="InterPro" id="IPR050561">
    <property type="entry name" value="PTP"/>
</dbReference>